<feature type="transmembrane region" description="Helical" evidence="1">
    <location>
        <begin position="465"/>
        <end position="489"/>
    </location>
</feature>
<feature type="transmembrane region" description="Helical" evidence="1">
    <location>
        <begin position="110"/>
        <end position="132"/>
    </location>
</feature>
<dbReference type="EMBL" id="CP024621">
    <property type="protein sequence ID" value="QHD51178.1"/>
    <property type="molecule type" value="Genomic_DNA"/>
</dbReference>
<feature type="transmembrane region" description="Helical" evidence="1">
    <location>
        <begin position="138"/>
        <end position="155"/>
    </location>
</feature>
<dbReference type="RefSeq" id="WP_159343403.1">
    <property type="nucleotide sequence ID" value="NZ_CP024621.1"/>
</dbReference>
<evidence type="ECO:0000313" key="3">
    <source>
        <dbReference type="EMBL" id="QHD51178.1"/>
    </source>
</evidence>
<feature type="domain" description="DUF112" evidence="2">
    <location>
        <begin position="18"/>
        <end position="440"/>
    </location>
</feature>
<feature type="transmembrane region" description="Helical" evidence="1">
    <location>
        <begin position="167"/>
        <end position="184"/>
    </location>
</feature>
<dbReference type="OrthoDB" id="9781349at2"/>
<organism evidence="3 4">
    <name type="scientific">Vreelandella aquamarina</name>
    <dbReference type="NCBI Taxonomy" id="77097"/>
    <lineage>
        <taxon>Bacteria</taxon>
        <taxon>Pseudomonadati</taxon>
        <taxon>Pseudomonadota</taxon>
        <taxon>Gammaproteobacteria</taxon>
        <taxon>Oceanospirillales</taxon>
        <taxon>Halomonadaceae</taxon>
        <taxon>Vreelandella</taxon>
    </lineage>
</organism>
<dbReference type="PANTHER" id="PTHR35342:SF5">
    <property type="entry name" value="TRICARBOXYLIC TRANSPORT PROTEIN"/>
    <property type="match status" value="1"/>
</dbReference>
<feature type="transmembrane region" description="Helical" evidence="1">
    <location>
        <begin position="260"/>
        <end position="281"/>
    </location>
</feature>
<evidence type="ECO:0000259" key="2">
    <source>
        <dbReference type="Pfam" id="PF01970"/>
    </source>
</evidence>
<dbReference type="Pfam" id="PF01970">
    <property type="entry name" value="TctA"/>
    <property type="match status" value="1"/>
</dbReference>
<sequence>MFDFLIDGFGVALTPLNLGLALLGALLGTLFGALPGIGPINGIAILMPLAYTLGLPAESSLILLAAVYTGAEYGGRMSSILLNVPGDAGAVMTTLDGYPLAQRGLAGPALGLSAVSSFIGATIAILGLTLFAPLLAKVAVLFGPAEFFALMVFAFSSMSVMMGKDPIKTAIGAVLGILIGTVGIDSGSGVLRYTFGMPELYDGIDFVVMIIGLFAISEILLMLEHAQRQDNDGELPVLGRVFVRLKEVLFCKGAIVRSGLIGFIIGVLPGTGASVAGAVSYTTEKRLSDKDNTFGTGDMRGLAAPESANNAAAVGSFVPMLTLGIPGSGTTAVLLGALMLYNITPGPMMFTERPEVAGGLIASLYIGNIVLLMLNLPLAGVFARVLTIPRWVLVPAIAILAFVGVYQLHSDLFAIYLMLVIGVFGYLLRKLGFSLAPVILGYVLGGLMEQNLRRALSISGGDVGILWQSGISLGLWVAAVLLLVLPWWIPKLLATRQPSTH</sequence>
<feature type="transmembrane region" description="Helical" evidence="1">
    <location>
        <begin position="12"/>
        <end position="34"/>
    </location>
</feature>
<name>A0A857GPB8_9GAMM</name>
<evidence type="ECO:0000256" key="1">
    <source>
        <dbReference type="SAM" id="Phobius"/>
    </source>
</evidence>
<keyword evidence="1" id="KW-0812">Transmembrane</keyword>
<dbReference type="KEGG" id="hmd:CTT34_16590"/>
<dbReference type="Proteomes" id="UP000463949">
    <property type="component" value="Chromosome"/>
</dbReference>
<gene>
    <name evidence="3" type="ORF">CTT34_16590</name>
</gene>
<accession>A0A857GPB8</accession>
<dbReference type="InterPro" id="IPR002823">
    <property type="entry name" value="DUF112_TM"/>
</dbReference>
<dbReference type="PANTHER" id="PTHR35342">
    <property type="entry name" value="TRICARBOXYLIC TRANSPORT PROTEIN"/>
    <property type="match status" value="1"/>
</dbReference>
<keyword evidence="1" id="KW-0472">Membrane</keyword>
<feature type="transmembrane region" description="Helical" evidence="1">
    <location>
        <begin position="323"/>
        <end position="344"/>
    </location>
</feature>
<feature type="transmembrane region" description="Helical" evidence="1">
    <location>
        <begin position="413"/>
        <end position="445"/>
    </location>
</feature>
<reference evidence="3 4" key="1">
    <citation type="submission" date="2017-10" db="EMBL/GenBank/DDBJ databases">
        <title>Coral associated bacteria.</title>
        <authorList>
            <person name="Wang X."/>
        </authorList>
    </citation>
    <scope>NUCLEOTIDE SEQUENCE [LARGE SCALE GENOMIC DNA]</scope>
    <source>
        <strain evidence="3 4">SCSIO 43005</strain>
    </source>
</reference>
<protein>
    <submittedName>
        <fullName evidence="3">Tripartite tricarboxylate transporter TctA</fullName>
    </submittedName>
</protein>
<feature type="transmembrane region" description="Helical" evidence="1">
    <location>
        <begin position="356"/>
        <end position="376"/>
    </location>
</feature>
<feature type="transmembrane region" description="Helical" evidence="1">
    <location>
        <begin position="204"/>
        <end position="223"/>
    </location>
</feature>
<keyword evidence="1" id="KW-1133">Transmembrane helix</keyword>
<proteinExistence type="predicted"/>
<feature type="transmembrane region" description="Helical" evidence="1">
    <location>
        <begin position="46"/>
        <end position="68"/>
    </location>
</feature>
<evidence type="ECO:0000313" key="4">
    <source>
        <dbReference type="Proteomes" id="UP000463949"/>
    </source>
</evidence>
<feature type="transmembrane region" description="Helical" evidence="1">
    <location>
        <begin position="388"/>
        <end position="406"/>
    </location>
</feature>
<dbReference type="AlphaFoldDB" id="A0A857GPB8"/>